<comment type="caution">
    <text evidence="1">The sequence shown here is derived from an EMBL/GenBank/DDBJ whole genome shotgun (WGS) entry which is preliminary data.</text>
</comment>
<dbReference type="Proteomes" id="UP001491310">
    <property type="component" value="Unassembled WGS sequence"/>
</dbReference>
<evidence type="ECO:0000313" key="2">
    <source>
        <dbReference type="Proteomes" id="UP001491310"/>
    </source>
</evidence>
<evidence type="ECO:0008006" key="3">
    <source>
        <dbReference type="Google" id="ProtNLM"/>
    </source>
</evidence>
<keyword evidence="2" id="KW-1185">Reference proteome</keyword>
<accession>A0ABR2YCA1</accession>
<dbReference type="EMBL" id="JALJOT010000016">
    <property type="protein sequence ID" value="KAK9902152.1"/>
    <property type="molecule type" value="Genomic_DNA"/>
</dbReference>
<evidence type="ECO:0000313" key="1">
    <source>
        <dbReference type="EMBL" id="KAK9902152.1"/>
    </source>
</evidence>
<gene>
    <name evidence="1" type="ORF">WJX75_006118</name>
</gene>
<organism evidence="1 2">
    <name type="scientific">Coccomyxa subellipsoidea</name>
    <dbReference type="NCBI Taxonomy" id="248742"/>
    <lineage>
        <taxon>Eukaryota</taxon>
        <taxon>Viridiplantae</taxon>
        <taxon>Chlorophyta</taxon>
        <taxon>core chlorophytes</taxon>
        <taxon>Trebouxiophyceae</taxon>
        <taxon>Trebouxiophyceae incertae sedis</taxon>
        <taxon>Coccomyxaceae</taxon>
        <taxon>Coccomyxa</taxon>
    </lineage>
</organism>
<sequence>MGAHVELSWRKQECSTAVDVPDAFSAPIMRPAFGESMHQFLDKLRPTLDTSHFACVSTMVEDGLYLHKRHIRGDHGKMLEQAGTALLHTVIYLKAGTKTVSLDFGPVGAADVTANLMEAVPCGPALHDPAELPENTTELPFLHIKAPHHPADSAILSQAVQFSQSRLYHAFTNNCIQNTDFFIRALTGGRVRNAPLVYDALCGNVPAQDNPMLIMFMLMTGISWFDVCDGSQAAAAFLKDHSKPTMPE</sequence>
<protein>
    <recommendedName>
        <fullName evidence="3">PPPDE domain-containing protein</fullName>
    </recommendedName>
</protein>
<name>A0ABR2YCA1_9CHLO</name>
<proteinExistence type="predicted"/>
<reference evidence="1 2" key="1">
    <citation type="journal article" date="2024" name="Nat. Commun.">
        <title>Phylogenomics reveals the evolutionary origins of lichenization in chlorophyte algae.</title>
        <authorList>
            <person name="Puginier C."/>
            <person name="Libourel C."/>
            <person name="Otte J."/>
            <person name="Skaloud P."/>
            <person name="Haon M."/>
            <person name="Grisel S."/>
            <person name="Petersen M."/>
            <person name="Berrin J.G."/>
            <person name="Delaux P.M."/>
            <person name="Dal Grande F."/>
            <person name="Keller J."/>
        </authorList>
    </citation>
    <scope>NUCLEOTIDE SEQUENCE [LARGE SCALE GENOMIC DNA]</scope>
    <source>
        <strain evidence="1 2">SAG 216-7</strain>
    </source>
</reference>